<dbReference type="Gene3D" id="1.10.3210.10">
    <property type="entry name" value="Hypothetical protein af1432"/>
    <property type="match status" value="1"/>
</dbReference>
<dbReference type="SUPFAM" id="SSF109604">
    <property type="entry name" value="HD-domain/PDEase-like"/>
    <property type="match status" value="1"/>
</dbReference>
<evidence type="ECO:0000313" key="1">
    <source>
        <dbReference type="EMBL" id="OGZ11627.1"/>
    </source>
</evidence>
<sequence>MLDQNPEPLFCLPSPLQNGAEPLADYTNKDMKNKITYIRKLIIWWISRIPSLLGGHSDYKPLGVNHTAKTDAFVDMFSGNFVENLNRNVAREKSMFNTPIREAIIFASNTHEIHQKQKRKGKDLPYIMHPLTVGLILAKAGAWDDRIVAGILHDTIEDSTTEHKVTYEILLAKFGPSVADIVRDVTEHNKELPWTIRKQEALEHLKTMEGPSLWVKTADVVSNVSEILDDYTHDGDVVFRRFNASKKDVIANYRAVVDVLIKKWTRDEPQEENPMMLDLKTLTRDLEKLEDGNS</sequence>
<accession>A0A1G2DDB0</accession>
<dbReference type="AlphaFoldDB" id="A0A1G2DDB0"/>
<dbReference type="GO" id="GO:0008893">
    <property type="term" value="F:guanosine-3',5'-bis(diphosphate) 3'-diphosphatase activity"/>
    <property type="evidence" value="ECO:0007669"/>
    <property type="project" value="TreeGrafter"/>
</dbReference>
<proteinExistence type="predicted"/>
<protein>
    <recommendedName>
        <fullName evidence="3">HD/PDEase domain-containing protein</fullName>
    </recommendedName>
</protein>
<dbReference type="PANTHER" id="PTHR46246">
    <property type="entry name" value="GUANOSINE-3',5'-BIS(DIPHOSPHATE) 3'-PYROPHOSPHOHYDROLASE MESH1"/>
    <property type="match status" value="1"/>
</dbReference>
<name>A0A1G2DDB0_9BACT</name>
<dbReference type="PANTHER" id="PTHR46246:SF1">
    <property type="entry name" value="GUANOSINE-3',5'-BIS(DIPHOSPHATE) 3'-PYROPHOSPHOHYDROLASE MESH1"/>
    <property type="match status" value="1"/>
</dbReference>
<comment type="caution">
    <text evidence="1">The sequence shown here is derived from an EMBL/GenBank/DDBJ whole genome shotgun (WGS) entry which is preliminary data.</text>
</comment>
<reference evidence="1 2" key="1">
    <citation type="journal article" date="2016" name="Nat. Commun.">
        <title>Thousands of microbial genomes shed light on interconnected biogeochemical processes in an aquifer system.</title>
        <authorList>
            <person name="Anantharaman K."/>
            <person name="Brown C.T."/>
            <person name="Hug L.A."/>
            <person name="Sharon I."/>
            <person name="Castelle C.J."/>
            <person name="Probst A.J."/>
            <person name="Thomas B.C."/>
            <person name="Singh A."/>
            <person name="Wilkins M.J."/>
            <person name="Karaoz U."/>
            <person name="Brodie E.L."/>
            <person name="Williams K.H."/>
            <person name="Hubbard S.S."/>
            <person name="Banfield J.F."/>
        </authorList>
    </citation>
    <scope>NUCLEOTIDE SEQUENCE [LARGE SCALE GENOMIC DNA]</scope>
</reference>
<evidence type="ECO:0000313" key="2">
    <source>
        <dbReference type="Proteomes" id="UP000178636"/>
    </source>
</evidence>
<dbReference type="InterPro" id="IPR052194">
    <property type="entry name" value="MESH1"/>
</dbReference>
<evidence type="ECO:0008006" key="3">
    <source>
        <dbReference type="Google" id="ProtNLM"/>
    </source>
</evidence>
<dbReference type="Pfam" id="PF13328">
    <property type="entry name" value="HD_4"/>
    <property type="match status" value="1"/>
</dbReference>
<organism evidence="1 2">
    <name type="scientific">Candidatus Lloydbacteria bacterium RIFCSPHIGHO2_02_FULL_54_17</name>
    <dbReference type="NCBI Taxonomy" id="1798664"/>
    <lineage>
        <taxon>Bacteria</taxon>
        <taxon>Candidatus Lloydiibacteriota</taxon>
    </lineage>
</organism>
<dbReference type="Proteomes" id="UP000178636">
    <property type="component" value="Unassembled WGS sequence"/>
</dbReference>
<dbReference type="EMBL" id="MHLO01000031">
    <property type="protein sequence ID" value="OGZ11627.1"/>
    <property type="molecule type" value="Genomic_DNA"/>
</dbReference>
<dbReference type="STRING" id="1798664.A3C93_04420"/>
<gene>
    <name evidence="1" type="ORF">A3C93_04420</name>
</gene>